<dbReference type="Gene3D" id="3.40.50.150">
    <property type="entry name" value="Vaccinia Virus protein VP39"/>
    <property type="match status" value="1"/>
</dbReference>
<dbReference type="EMBL" id="JANBVO010000019">
    <property type="protein sequence ID" value="KAJ9143405.1"/>
    <property type="molecule type" value="Genomic_DNA"/>
</dbReference>
<dbReference type="InterPro" id="IPR001227">
    <property type="entry name" value="Ac_transferase_dom_sf"/>
</dbReference>
<dbReference type="InterPro" id="IPR016035">
    <property type="entry name" value="Acyl_Trfase/lysoPLipase"/>
</dbReference>
<dbReference type="InterPro" id="IPR020806">
    <property type="entry name" value="PKS_PP-bd"/>
</dbReference>
<dbReference type="InterPro" id="IPR013968">
    <property type="entry name" value="PKS_KR"/>
</dbReference>
<dbReference type="GO" id="GO:0030639">
    <property type="term" value="P:polyketide biosynthetic process"/>
    <property type="evidence" value="ECO:0007669"/>
    <property type="project" value="UniProtKB-ARBA"/>
</dbReference>
<feature type="active site" description="Proton donor; for dehydratase activity" evidence="8">
    <location>
        <position position="1230"/>
    </location>
</feature>
<dbReference type="CDD" id="cd05274">
    <property type="entry name" value="KR_FAS_SDR_x"/>
    <property type="match status" value="1"/>
</dbReference>
<evidence type="ECO:0000256" key="3">
    <source>
        <dbReference type="ARBA" id="ARBA00022679"/>
    </source>
</evidence>
<organism evidence="12 13">
    <name type="scientific">Pleurostoma richardsiae</name>
    <dbReference type="NCBI Taxonomy" id="41990"/>
    <lineage>
        <taxon>Eukaryota</taxon>
        <taxon>Fungi</taxon>
        <taxon>Dikarya</taxon>
        <taxon>Ascomycota</taxon>
        <taxon>Pezizomycotina</taxon>
        <taxon>Sordariomycetes</taxon>
        <taxon>Sordariomycetidae</taxon>
        <taxon>Calosphaeriales</taxon>
        <taxon>Pleurostomataceae</taxon>
        <taxon>Pleurostoma</taxon>
    </lineage>
</organism>
<dbReference type="PROSITE" id="PS00012">
    <property type="entry name" value="PHOSPHOPANTETHEINE"/>
    <property type="match status" value="1"/>
</dbReference>
<dbReference type="InterPro" id="IPR013154">
    <property type="entry name" value="ADH-like_N"/>
</dbReference>
<dbReference type="InterPro" id="IPR050091">
    <property type="entry name" value="PKS_NRPS_Biosynth_Enz"/>
</dbReference>
<keyword evidence="7" id="KW-0012">Acyltransferase</keyword>
<evidence type="ECO:0000259" key="11">
    <source>
        <dbReference type="PROSITE" id="PS52019"/>
    </source>
</evidence>
<dbReference type="SMART" id="SM00825">
    <property type="entry name" value="PKS_KS"/>
    <property type="match status" value="1"/>
</dbReference>
<dbReference type="InterPro" id="IPR020841">
    <property type="entry name" value="PKS_Beta-ketoAc_synthase_dom"/>
</dbReference>
<dbReference type="SUPFAM" id="SSF55048">
    <property type="entry name" value="Probable ACP-binding domain of malonyl-CoA ACP transacylase"/>
    <property type="match status" value="1"/>
</dbReference>
<dbReference type="InterPro" id="IPR029063">
    <property type="entry name" value="SAM-dependent_MTases_sf"/>
</dbReference>
<comment type="caution">
    <text evidence="12">The sequence shown here is derived from an EMBL/GenBank/DDBJ whole genome shotgun (WGS) entry which is preliminary data.</text>
</comment>
<dbReference type="CDD" id="cd05195">
    <property type="entry name" value="enoyl_red"/>
    <property type="match status" value="1"/>
</dbReference>
<dbReference type="SMART" id="SM00826">
    <property type="entry name" value="PKS_DH"/>
    <property type="match status" value="1"/>
</dbReference>
<keyword evidence="13" id="KW-1185">Reference proteome</keyword>
<dbReference type="InterPro" id="IPR016036">
    <property type="entry name" value="Malonyl_transacylase_ACP-bd"/>
</dbReference>
<dbReference type="Pfam" id="PF08240">
    <property type="entry name" value="ADH_N"/>
    <property type="match status" value="1"/>
</dbReference>
<dbReference type="InterPro" id="IPR049551">
    <property type="entry name" value="PKS_DH_C"/>
</dbReference>
<dbReference type="SUPFAM" id="SSF51735">
    <property type="entry name" value="NAD(P)-binding Rossmann-fold domains"/>
    <property type="match status" value="2"/>
</dbReference>
<dbReference type="SMART" id="SM00822">
    <property type="entry name" value="PKS_KR"/>
    <property type="match status" value="1"/>
</dbReference>
<evidence type="ECO:0000259" key="10">
    <source>
        <dbReference type="PROSITE" id="PS52004"/>
    </source>
</evidence>
<dbReference type="PROSITE" id="PS52004">
    <property type="entry name" value="KS3_2"/>
    <property type="match status" value="1"/>
</dbReference>
<feature type="domain" description="Ketosynthase family 3 (KS3)" evidence="10">
    <location>
        <begin position="2"/>
        <end position="426"/>
    </location>
</feature>
<dbReference type="Pfam" id="PF14765">
    <property type="entry name" value="PS-DH"/>
    <property type="match status" value="1"/>
</dbReference>
<dbReference type="InterPro" id="IPR014031">
    <property type="entry name" value="Ketoacyl_synth_C"/>
</dbReference>
<dbReference type="InterPro" id="IPR049900">
    <property type="entry name" value="PKS_mFAS_DH"/>
</dbReference>
<accession>A0AA38RVV2</accession>
<evidence type="ECO:0000313" key="12">
    <source>
        <dbReference type="EMBL" id="KAJ9143405.1"/>
    </source>
</evidence>
<dbReference type="SUPFAM" id="SSF52151">
    <property type="entry name" value="FabD/lysophospholipase-like"/>
    <property type="match status" value="1"/>
</dbReference>
<dbReference type="SMART" id="SM00827">
    <property type="entry name" value="PKS_AT"/>
    <property type="match status" value="1"/>
</dbReference>
<dbReference type="Pfam" id="PF00109">
    <property type="entry name" value="ketoacyl-synt"/>
    <property type="match status" value="1"/>
</dbReference>
<dbReference type="GO" id="GO:0031177">
    <property type="term" value="F:phosphopantetheine binding"/>
    <property type="evidence" value="ECO:0007669"/>
    <property type="project" value="InterPro"/>
</dbReference>
<dbReference type="CDD" id="cd00833">
    <property type="entry name" value="PKS"/>
    <property type="match status" value="1"/>
</dbReference>
<dbReference type="InterPro" id="IPR020843">
    <property type="entry name" value="ER"/>
</dbReference>
<dbReference type="SMART" id="SM00823">
    <property type="entry name" value="PKS_PP"/>
    <property type="match status" value="1"/>
</dbReference>
<evidence type="ECO:0000256" key="1">
    <source>
        <dbReference type="ARBA" id="ARBA00022450"/>
    </source>
</evidence>
<dbReference type="Gene3D" id="3.40.50.720">
    <property type="entry name" value="NAD(P)-binding Rossmann-like Domain"/>
    <property type="match status" value="2"/>
</dbReference>
<dbReference type="InterPro" id="IPR042104">
    <property type="entry name" value="PKS_dehydratase_sf"/>
</dbReference>
<dbReference type="InterPro" id="IPR049552">
    <property type="entry name" value="PKS_DH_N"/>
</dbReference>
<dbReference type="InterPro" id="IPR011032">
    <property type="entry name" value="GroES-like_sf"/>
</dbReference>
<dbReference type="PANTHER" id="PTHR43775">
    <property type="entry name" value="FATTY ACID SYNTHASE"/>
    <property type="match status" value="1"/>
</dbReference>
<dbReference type="SUPFAM" id="SSF53335">
    <property type="entry name" value="S-adenosyl-L-methionine-dependent methyltransferases"/>
    <property type="match status" value="1"/>
</dbReference>
<feature type="region of interest" description="C-terminal hotdog fold" evidence="8">
    <location>
        <begin position="1162"/>
        <end position="1318"/>
    </location>
</feature>
<feature type="active site" description="Proton acceptor; for dehydratase activity" evidence="8">
    <location>
        <position position="1034"/>
    </location>
</feature>
<dbReference type="InterPro" id="IPR056501">
    <property type="entry name" value="NAD-bd_HRPKS_sdrA"/>
</dbReference>
<sequence length="2597" mass="283265">MDEPIAVIGLDARLPGDGDTPERFYETLLAGRSARTKVPPERYNAEAFWHPDAERSGATRAQYAHFLKGSIAAFDAPFFSITPTEASSMDPQQRGMLESVYKALENAGIPLSTAAGSQTGVYVGCFSSDYNDITVKDLDMPSKYAATGTVASMLSNRVSWFFDFRGPSVTIDTACSSSLVAAHEACMSLKLREISMAVVGGCNLILTPEMTLKLDAAGVLGPDGKSKSFDHKGNGYARGEGFGVLVLKRVSDAIRDGDVIRAVIRNSSSNSDGRSPGIMQPTKAAQAQLIKHVYTRAGLDPSVTRFFEAHGTGTAVGDPIEASAIGEIFSPHRSKEEPLYVGALKSNVGHLEGAAGVAALIKGVFTLERGVIPANTWFEKVNPKIEDSWHLRFPTEATVWPQPGLRRMSINSFGVGGSNAHIVMDDALHFLQKHHLVGNHRTDTTPRSNLLLKPISVNGGVVNGNGVNRKGLVNGSYYLSENGINGINGANGVNGDEHYKESSAEAGPQLFVLTSHDQEGVFRLRDAYSDYLGSRPMDMEEPSLEASFVEDFSHTLACKRTHHAWRSFSVAATRDALQSALPQMQNSVRAKSEPQLAFVFTGQGAQWPAMGMELMAYPVFRQSLLAADRYLNDLGCQWSLTYELSKEKNTSRVDDPEFCQPICTALQVALVDLLTSWNIHPRAVTGHSSGEVAAAYATGAISQEAAWKISYYRGKLSAKLSRSGTQSKTGMAAVGLDLAETRASIERINQIGSEGTLEVACMNSWNSHTVSGDAGKVTGLVEMLNNEKKFARKLNVEMAYHSQYMKPMAAEYLDAIGEVRPGTLGFPFTPTFYSSTIAMPVPLSKLQDSAYWVENLVSPVRFCEAVTQMLKGCGTTAKVNGNKEDSVSPMTITDILEIGPHSALKGPLSNIVKQTKGGNAVGYHSILKRQESAIVSALGAAGSLFCQGYNVDLLAVNSSSLTSSRKPLMLTDLPSYRFNHSKEYWVESRRSRQSRLRQVGRHELLGAPVLDWNKNNAIWRNYIRLSENPWVEDHKVSGEILYPAAGMLVMAIEASRQLAFQGRVLKGFRFKDVSFHLALRVPDDSLGIESQFCLRPYRETSLPVTTPWHEFQLSTFEDGNWREHCRGLIQTEYEAEGQEGLEEVMVKERCDKDLQIAQDSCTTKVSVDRLYRNFQESGLAFGPTFRTLMDVRTGPDLSLYTRVESSISKVCETMPYQYIQPHLVHPATLDGIVQANLAPLVFESKQSRQPRVPVYVNELWVAASPKASHDAYLVAARARFRGRSEAESSVTAVHAATGRPMVYASGFVFKTIPGQAATDFSNSARQGAFNIDWKPDPTLLNEEQASQAFRLPMSSHEDPTDWMEDCEALCLLYIRRFLDSITKDGMEKMDWHHKRYVSWMEHVVSTCADRTISGDVKELEDRVQTRGTPEGRLIIAVGQALPDMLGGTRDPLDVIFRDKIAEDVYRHGLGSQRCYAQLCNYVDALAHKNPAMSILEIGAGTGGATRPVMETLVGHGPRYQHYDFTDISPSFFEQAREIFKDELGNMSFRVLNVEKDPLEQGFAAGKYDLILAANVLHATKKIDVSLSHARNLLKPGGKLLLFEITDPDVLLGSFCFGVLPGWWLSEDADRIWGPLMTANGWRKHLITAGFTGLDAVFDDFPGSAHHMSSILVSTVASAEPPSQATGVTYVLIDDTSALQREIAAAISSALTCRGRCETSTIIDAADKDLSDATCVLVGEVESSILESLTEQQFETIKRVVTQCKQLLWLTRGGNATLPSADTELVTGLARVARSERPGFKFASLSLQQSDGTNVIVEKSLEILDAVQNGTENSFRVVDGLIHVPRLVKAGYMTKHIQGQAGSISVVEKQLGADPNRSLVLQVGTLGQLDTLRFEDDPLADTRMLDDEVEFKVMACGLSFRDLASALGKIDESPLGFEAAGIVTKTGSGSRFAVGDRVFGLSISGAVKTHARASGGFLAKVPDSMPWIEAASIPLAYMTAYSILHETGTIRKGDSILIHSATGDVGQAAVHLAQLQGAEIFATTGSKAESGFLETTYGIPRDHIFSNRDLSFKLGIKRMTQERGVDVVLSSLANEALQDTWDCVAPFGRFVDIGVAGNGLSACIRIGDPSRNARFETFELRARALLDPVRTQAGFQRMVEFLLNTADAAARRTPIVAYPFSKVQDAFRSLQSGEHISKVVLEAHDNDVVPILPSRKPVSKFDPDASYVIAGGLGGLGRSVARWMASRGAKNLILLSRRGPVEDSAKELIQELGSICDRVVTPVCDVTDSPSLENAIADCLAFMPPVKGCIQGSMVLKDNRIEHMSLDEWNGALRPKVQASRNLHKVLGAGLDFFIMLSSTVGIIGNPEQANYAAGGTFQDALAGQLASQGLQAVSLDLPIVEGVGFVAEKPELMDHLRASGWAFMAEDEFHAVLDYHCRPLTQSLPVIQSQVLPRFWLPQETAVEGYQLPSWSSDPLFNHLGHTGASATKKDVAKKEINYASLLAATASKEMADKIVLEALLLKVSRVLSVEVSNLDPAKPLHAYGIDSLVAVELRSWLAKELRAEVSVFDITNKSSIYQLAGTAREKSKLTPKFEVS</sequence>
<dbReference type="PROSITE" id="PS52019">
    <property type="entry name" value="PKS_MFAS_DH"/>
    <property type="match status" value="1"/>
</dbReference>
<keyword evidence="5" id="KW-0560">Oxidoreductase</keyword>
<dbReference type="InterPro" id="IPR020807">
    <property type="entry name" value="PKS_DH"/>
</dbReference>
<keyword evidence="6" id="KW-0511">Multifunctional enzyme</keyword>
<dbReference type="CDD" id="cd02440">
    <property type="entry name" value="AdoMet_MTases"/>
    <property type="match status" value="1"/>
</dbReference>
<keyword evidence="3" id="KW-0808">Transferase</keyword>
<evidence type="ECO:0000259" key="9">
    <source>
        <dbReference type="PROSITE" id="PS50075"/>
    </source>
</evidence>
<dbReference type="PROSITE" id="PS50075">
    <property type="entry name" value="CARRIER"/>
    <property type="match status" value="1"/>
</dbReference>
<dbReference type="InterPro" id="IPR057326">
    <property type="entry name" value="KR_dom"/>
</dbReference>
<dbReference type="Gene3D" id="3.40.366.10">
    <property type="entry name" value="Malonyl-Coenzyme A Acyl Carrier Protein, domain 2"/>
    <property type="match status" value="1"/>
</dbReference>
<dbReference type="PANTHER" id="PTHR43775:SF29">
    <property type="entry name" value="ASPERFURANONE POLYKETIDE SYNTHASE AFOG-RELATED"/>
    <property type="match status" value="1"/>
</dbReference>
<dbReference type="Pfam" id="PF02801">
    <property type="entry name" value="Ketoacyl-synt_C"/>
    <property type="match status" value="1"/>
</dbReference>
<gene>
    <name evidence="12" type="ORF">NKR23_g6474</name>
</gene>
<feature type="domain" description="PKS/mFAS DH" evidence="11">
    <location>
        <begin position="1002"/>
        <end position="1318"/>
    </location>
</feature>
<dbReference type="InterPro" id="IPR006162">
    <property type="entry name" value="Ppantetheine_attach_site"/>
</dbReference>
<dbReference type="Pfam" id="PF23297">
    <property type="entry name" value="ACP_SdgA_C"/>
    <property type="match status" value="1"/>
</dbReference>
<evidence type="ECO:0000256" key="8">
    <source>
        <dbReference type="PROSITE-ProRule" id="PRU01363"/>
    </source>
</evidence>
<dbReference type="GO" id="GO:0016491">
    <property type="term" value="F:oxidoreductase activity"/>
    <property type="evidence" value="ECO:0007669"/>
    <property type="project" value="UniProtKB-KW"/>
</dbReference>
<dbReference type="Gene3D" id="3.40.47.10">
    <property type="match status" value="1"/>
</dbReference>
<reference evidence="12" key="1">
    <citation type="submission" date="2022-07" db="EMBL/GenBank/DDBJ databases">
        <title>Fungi with potential for degradation of polypropylene.</title>
        <authorList>
            <person name="Gostincar C."/>
        </authorList>
    </citation>
    <scope>NUCLEOTIDE SEQUENCE</scope>
    <source>
        <strain evidence="12">EXF-13308</strain>
    </source>
</reference>
<dbReference type="Pfam" id="PF00698">
    <property type="entry name" value="Acyl_transf_1"/>
    <property type="match status" value="1"/>
</dbReference>
<dbReference type="SUPFAM" id="SSF50129">
    <property type="entry name" value="GroES-like"/>
    <property type="match status" value="1"/>
</dbReference>
<dbReference type="SUPFAM" id="SSF47336">
    <property type="entry name" value="ACP-like"/>
    <property type="match status" value="1"/>
</dbReference>
<dbReference type="InterPro" id="IPR014043">
    <property type="entry name" value="Acyl_transferase_dom"/>
</dbReference>
<evidence type="ECO:0000256" key="4">
    <source>
        <dbReference type="ARBA" id="ARBA00022857"/>
    </source>
</evidence>
<dbReference type="InterPro" id="IPR013217">
    <property type="entry name" value="Methyltransf_12"/>
</dbReference>
<dbReference type="Pfam" id="PF08659">
    <property type="entry name" value="KR"/>
    <property type="match status" value="1"/>
</dbReference>
<dbReference type="SMART" id="SM00829">
    <property type="entry name" value="PKS_ER"/>
    <property type="match status" value="1"/>
</dbReference>
<feature type="region of interest" description="N-terminal hotdog fold" evidence="8">
    <location>
        <begin position="1002"/>
        <end position="1136"/>
    </location>
</feature>
<dbReference type="Gene3D" id="1.10.1200.10">
    <property type="entry name" value="ACP-like"/>
    <property type="match status" value="1"/>
</dbReference>
<evidence type="ECO:0000313" key="13">
    <source>
        <dbReference type="Proteomes" id="UP001174694"/>
    </source>
</evidence>
<dbReference type="SUPFAM" id="SSF53901">
    <property type="entry name" value="Thiolase-like"/>
    <property type="match status" value="1"/>
</dbReference>
<evidence type="ECO:0000256" key="6">
    <source>
        <dbReference type="ARBA" id="ARBA00023268"/>
    </source>
</evidence>
<dbReference type="InterPro" id="IPR016039">
    <property type="entry name" value="Thiolase-like"/>
</dbReference>
<dbReference type="Pfam" id="PF13602">
    <property type="entry name" value="ADH_zinc_N_2"/>
    <property type="match status" value="1"/>
</dbReference>
<dbReference type="Pfam" id="PF08242">
    <property type="entry name" value="Methyltransf_12"/>
    <property type="match status" value="1"/>
</dbReference>
<evidence type="ECO:0000256" key="7">
    <source>
        <dbReference type="ARBA" id="ARBA00023315"/>
    </source>
</evidence>
<dbReference type="Gene3D" id="3.30.70.3290">
    <property type="match status" value="1"/>
</dbReference>
<dbReference type="Gene3D" id="3.90.180.10">
    <property type="entry name" value="Medium-chain alcohol dehydrogenases, catalytic domain"/>
    <property type="match status" value="1"/>
</dbReference>
<keyword evidence="4" id="KW-0521">NADP</keyword>
<dbReference type="Proteomes" id="UP001174694">
    <property type="component" value="Unassembled WGS sequence"/>
</dbReference>
<dbReference type="Pfam" id="PF23114">
    <property type="entry name" value="NAD-bd_HRPKS_sdrA"/>
    <property type="match status" value="1"/>
</dbReference>
<name>A0AA38RVV2_9PEZI</name>
<dbReference type="InterPro" id="IPR014030">
    <property type="entry name" value="Ketoacyl_synth_N"/>
</dbReference>
<dbReference type="Pfam" id="PF21089">
    <property type="entry name" value="PKS_DH_N"/>
    <property type="match status" value="1"/>
</dbReference>
<dbReference type="GO" id="GO:0006633">
    <property type="term" value="P:fatty acid biosynthetic process"/>
    <property type="evidence" value="ECO:0007669"/>
    <property type="project" value="TreeGrafter"/>
</dbReference>
<evidence type="ECO:0000256" key="2">
    <source>
        <dbReference type="ARBA" id="ARBA00022553"/>
    </source>
</evidence>
<evidence type="ECO:0000256" key="5">
    <source>
        <dbReference type="ARBA" id="ARBA00023002"/>
    </source>
</evidence>
<dbReference type="InterPro" id="IPR009081">
    <property type="entry name" value="PP-bd_ACP"/>
</dbReference>
<proteinExistence type="predicted"/>
<dbReference type="GO" id="GO:0004312">
    <property type="term" value="F:fatty acid synthase activity"/>
    <property type="evidence" value="ECO:0007669"/>
    <property type="project" value="TreeGrafter"/>
</dbReference>
<dbReference type="Gene3D" id="3.10.129.110">
    <property type="entry name" value="Polyketide synthase dehydratase"/>
    <property type="match status" value="1"/>
</dbReference>
<dbReference type="InterPro" id="IPR036736">
    <property type="entry name" value="ACP-like_sf"/>
</dbReference>
<keyword evidence="2" id="KW-0597">Phosphoprotein</keyword>
<protein>
    <submittedName>
        <fullName evidence="12">Lovastatin diketide synthase LovF</fullName>
    </submittedName>
</protein>
<keyword evidence="1" id="KW-0596">Phosphopantetheine</keyword>
<dbReference type="InterPro" id="IPR036291">
    <property type="entry name" value="NAD(P)-bd_dom_sf"/>
</dbReference>
<feature type="domain" description="Carrier" evidence="9">
    <location>
        <begin position="2511"/>
        <end position="2588"/>
    </location>
</feature>